<feature type="transmembrane region" description="Helical" evidence="41">
    <location>
        <begin position="157"/>
        <end position="175"/>
    </location>
</feature>
<dbReference type="Pfam" id="PF00664">
    <property type="entry name" value="ABC_membrane"/>
    <property type="match status" value="1"/>
</dbReference>
<dbReference type="InterPro" id="IPR027417">
    <property type="entry name" value="P-loop_NTPase"/>
</dbReference>
<dbReference type="GO" id="GO:0005789">
    <property type="term" value="C:endoplasmic reticulum membrane"/>
    <property type="evidence" value="ECO:0007669"/>
    <property type="project" value="UniProtKB-SubCell"/>
</dbReference>
<evidence type="ECO:0000256" key="34">
    <source>
        <dbReference type="ARBA" id="ARBA00047753"/>
    </source>
</evidence>
<dbReference type="PROSITE" id="PS00211">
    <property type="entry name" value="ABC_TRANSPORTER_1"/>
    <property type="match status" value="1"/>
</dbReference>
<keyword evidence="22 41" id="KW-1133">Transmembrane helix</keyword>
<comment type="catalytic activity">
    <reaction evidence="36">
        <text>protoporphyrin IX(in) + ATP + H2O = protoporphyrin IX(out) + ADP + phosphate + H(+)</text>
        <dbReference type="Rhea" id="RHEA:61336"/>
        <dbReference type="ChEBI" id="CHEBI:15377"/>
        <dbReference type="ChEBI" id="CHEBI:15378"/>
        <dbReference type="ChEBI" id="CHEBI:30616"/>
        <dbReference type="ChEBI" id="CHEBI:43474"/>
        <dbReference type="ChEBI" id="CHEBI:57306"/>
        <dbReference type="ChEBI" id="CHEBI:456216"/>
    </reaction>
    <physiologicalReaction direction="left-to-right" evidence="36">
        <dbReference type="Rhea" id="RHEA:61337"/>
    </physiologicalReaction>
</comment>
<evidence type="ECO:0000256" key="21">
    <source>
        <dbReference type="ARBA" id="ARBA00022967"/>
    </source>
</evidence>
<evidence type="ECO:0000256" key="37">
    <source>
        <dbReference type="ARBA" id="ARBA00048455"/>
    </source>
</evidence>
<keyword evidence="12" id="KW-0813">Transport</keyword>
<feature type="transmembrane region" description="Helical" evidence="41">
    <location>
        <begin position="400"/>
        <end position="423"/>
    </location>
</feature>
<evidence type="ECO:0000256" key="5">
    <source>
        <dbReference type="ARBA" id="ARBA00004414"/>
    </source>
</evidence>
<evidence type="ECO:0000256" key="13">
    <source>
        <dbReference type="ARBA" id="ARBA00022475"/>
    </source>
</evidence>
<dbReference type="InterPro" id="IPR039421">
    <property type="entry name" value="Type_1_exporter"/>
</dbReference>
<dbReference type="SUPFAM" id="SSF90123">
    <property type="entry name" value="ABC transporter transmembrane region"/>
    <property type="match status" value="1"/>
</dbReference>
<reference evidence="45" key="1">
    <citation type="submission" date="2017-01" db="EMBL/GenBank/DDBJ databases">
        <title>Comparative genomics of anhydrobiosis in the tardigrade Hypsibius dujardini.</title>
        <authorList>
            <person name="Yoshida Y."/>
            <person name="Koutsovoulos G."/>
            <person name="Laetsch D."/>
            <person name="Stevens L."/>
            <person name="Kumar S."/>
            <person name="Horikawa D."/>
            <person name="Ishino K."/>
            <person name="Komine S."/>
            <person name="Tomita M."/>
            <person name="Blaxter M."/>
            <person name="Arakawa K."/>
        </authorList>
    </citation>
    <scope>NUCLEOTIDE SEQUENCE [LARGE SCALE GENOMIC DNA]</scope>
    <source>
        <strain evidence="45">Z151</strain>
    </source>
</reference>
<dbReference type="GO" id="GO:0000139">
    <property type="term" value="C:Golgi membrane"/>
    <property type="evidence" value="ECO:0007669"/>
    <property type="project" value="UniProtKB-SubCell"/>
</dbReference>
<dbReference type="Pfam" id="PF16185">
    <property type="entry name" value="MTABC_N"/>
    <property type="match status" value="1"/>
</dbReference>
<feature type="transmembrane region" description="Helical" evidence="41">
    <location>
        <begin position="117"/>
        <end position="141"/>
    </location>
</feature>
<protein>
    <recommendedName>
        <fullName evidence="31">ATP-binding cassette sub-family B member 6</fullName>
        <ecNumber evidence="30">7.6.2.5</ecNumber>
    </recommendedName>
    <alternativeName>
        <fullName evidence="32">ABC-type heme transporter ABCB6</fullName>
    </alternativeName>
</protein>
<dbReference type="CDD" id="cd18581">
    <property type="entry name" value="ABC_6TM_ABCB6"/>
    <property type="match status" value="1"/>
</dbReference>
<accession>A0A9X6NDT6</accession>
<evidence type="ECO:0000256" key="11">
    <source>
        <dbReference type="ARBA" id="ARBA00011738"/>
    </source>
</evidence>
<dbReference type="GO" id="GO:0005741">
    <property type="term" value="C:mitochondrial outer membrane"/>
    <property type="evidence" value="ECO:0007669"/>
    <property type="project" value="UniProtKB-SubCell"/>
</dbReference>
<evidence type="ECO:0000256" key="17">
    <source>
        <dbReference type="ARBA" id="ARBA00022753"/>
    </source>
</evidence>
<keyword evidence="23" id="KW-0333">Golgi apparatus</keyword>
<keyword evidence="27" id="KW-0458">Lysosome</keyword>
<evidence type="ECO:0000259" key="43">
    <source>
        <dbReference type="PROSITE" id="PS50929"/>
    </source>
</evidence>
<evidence type="ECO:0000256" key="4">
    <source>
        <dbReference type="ARBA" id="ARBA00004374"/>
    </source>
</evidence>
<feature type="transmembrane region" description="Helical" evidence="41">
    <location>
        <begin position="282"/>
        <end position="303"/>
    </location>
</feature>
<evidence type="ECO:0000256" key="7">
    <source>
        <dbReference type="ARBA" id="ARBA00004550"/>
    </source>
</evidence>
<dbReference type="PROSITE" id="PS50893">
    <property type="entry name" value="ABC_TRANSPORTER_2"/>
    <property type="match status" value="1"/>
</dbReference>
<evidence type="ECO:0000256" key="35">
    <source>
        <dbReference type="ARBA" id="ARBA00047789"/>
    </source>
</evidence>
<keyword evidence="19" id="KW-0256">Endoplasmic reticulum</keyword>
<evidence type="ECO:0000256" key="27">
    <source>
        <dbReference type="ARBA" id="ARBA00023228"/>
    </source>
</evidence>
<dbReference type="GO" id="GO:0020037">
    <property type="term" value="F:heme binding"/>
    <property type="evidence" value="ECO:0007669"/>
    <property type="project" value="TreeGrafter"/>
</dbReference>
<comment type="catalytic activity">
    <reaction evidence="39">
        <text>coproporphyrin III(in) + ATP + H2O = coproporphyrin III(out) + ADP + phosphate + H(+)</text>
        <dbReference type="Rhea" id="RHEA:66664"/>
        <dbReference type="ChEBI" id="CHEBI:15377"/>
        <dbReference type="ChEBI" id="CHEBI:15378"/>
        <dbReference type="ChEBI" id="CHEBI:30616"/>
        <dbReference type="ChEBI" id="CHEBI:43474"/>
        <dbReference type="ChEBI" id="CHEBI:131725"/>
        <dbReference type="ChEBI" id="CHEBI:456216"/>
    </reaction>
    <physiologicalReaction direction="left-to-right" evidence="39">
        <dbReference type="Rhea" id="RHEA:66665"/>
    </physiologicalReaction>
</comment>
<comment type="caution">
    <text evidence="44">The sequence shown here is derived from an EMBL/GenBank/DDBJ whole genome shotgun (WGS) entry which is preliminary data.</text>
</comment>
<dbReference type="OrthoDB" id="6500128at2759"/>
<keyword evidence="15 41" id="KW-0812">Transmembrane</keyword>
<evidence type="ECO:0000256" key="9">
    <source>
        <dbReference type="ARBA" id="ARBA00004653"/>
    </source>
</evidence>
<evidence type="ECO:0000256" key="12">
    <source>
        <dbReference type="ARBA" id="ARBA00022448"/>
    </source>
</evidence>
<evidence type="ECO:0000256" key="33">
    <source>
        <dbReference type="ARBA" id="ARBA00047649"/>
    </source>
</evidence>
<dbReference type="SMART" id="SM00382">
    <property type="entry name" value="AAA"/>
    <property type="match status" value="1"/>
</dbReference>
<dbReference type="GO" id="GO:0031901">
    <property type="term" value="C:early endosome membrane"/>
    <property type="evidence" value="ECO:0007669"/>
    <property type="project" value="UniProtKB-SubCell"/>
</dbReference>
<dbReference type="GO" id="GO:0005576">
    <property type="term" value="C:extracellular region"/>
    <property type="evidence" value="ECO:0007669"/>
    <property type="project" value="UniProtKB-SubCell"/>
</dbReference>
<dbReference type="InterPro" id="IPR017871">
    <property type="entry name" value="ABC_transporter-like_CS"/>
</dbReference>
<evidence type="ECO:0000256" key="10">
    <source>
        <dbReference type="ARBA" id="ARBA00004656"/>
    </source>
</evidence>
<evidence type="ECO:0000256" key="24">
    <source>
        <dbReference type="ARBA" id="ARBA00023128"/>
    </source>
</evidence>
<feature type="transmembrane region" description="Helical" evidence="41">
    <location>
        <begin position="429"/>
        <end position="448"/>
    </location>
</feature>
<keyword evidence="16" id="KW-0547">Nucleotide-binding</keyword>
<evidence type="ECO:0000313" key="44">
    <source>
        <dbReference type="EMBL" id="OWA52060.1"/>
    </source>
</evidence>
<evidence type="ECO:0000256" key="29">
    <source>
        <dbReference type="ARBA" id="ARBA00024363"/>
    </source>
</evidence>
<keyword evidence="13" id="KW-1003">Cell membrane</keyword>
<comment type="catalytic activity">
    <reaction evidence="37">
        <text>pheophorbide a(in) + ATP + H2O = pheophorbide a(out) + ADP + phosphate + H(+)</text>
        <dbReference type="Rhea" id="RHEA:61360"/>
        <dbReference type="ChEBI" id="CHEBI:15377"/>
        <dbReference type="ChEBI" id="CHEBI:15378"/>
        <dbReference type="ChEBI" id="CHEBI:30616"/>
        <dbReference type="ChEBI" id="CHEBI:43474"/>
        <dbReference type="ChEBI" id="CHEBI:58687"/>
        <dbReference type="ChEBI" id="CHEBI:456216"/>
    </reaction>
    <physiologicalReaction direction="left-to-right" evidence="37">
        <dbReference type="Rhea" id="RHEA:61361"/>
    </physiologicalReaction>
</comment>
<dbReference type="Pfam" id="PF00005">
    <property type="entry name" value="ABC_tran"/>
    <property type="match status" value="1"/>
</dbReference>
<evidence type="ECO:0000256" key="23">
    <source>
        <dbReference type="ARBA" id="ARBA00023034"/>
    </source>
</evidence>
<keyword evidence="45" id="KW-1185">Reference proteome</keyword>
<keyword evidence="26" id="KW-1015">Disulfide bond</keyword>
<evidence type="ECO:0000256" key="20">
    <source>
        <dbReference type="ARBA" id="ARBA00022840"/>
    </source>
</evidence>
<dbReference type="InterPro" id="IPR003593">
    <property type="entry name" value="AAA+_ATPase"/>
</dbReference>
<dbReference type="GO" id="GO:0005765">
    <property type="term" value="C:lysosomal membrane"/>
    <property type="evidence" value="ECO:0007669"/>
    <property type="project" value="UniProtKB-SubCell"/>
</dbReference>
<feature type="transmembrane region" description="Helical" evidence="41">
    <location>
        <begin position="91"/>
        <end position="111"/>
    </location>
</feature>
<dbReference type="PANTHER" id="PTHR24221:SF654">
    <property type="entry name" value="ATP-BINDING CASSETTE SUB-FAMILY B MEMBER 6"/>
    <property type="match status" value="1"/>
</dbReference>
<evidence type="ECO:0000256" key="8">
    <source>
        <dbReference type="ARBA" id="ARBA00004651"/>
    </source>
</evidence>
<organism evidence="44 45">
    <name type="scientific">Hypsibius exemplaris</name>
    <name type="common">Freshwater tardigrade</name>
    <dbReference type="NCBI Taxonomy" id="2072580"/>
    <lineage>
        <taxon>Eukaryota</taxon>
        <taxon>Metazoa</taxon>
        <taxon>Ecdysozoa</taxon>
        <taxon>Tardigrada</taxon>
        <taxon>Eutardigrada</taxon>
        <taxon>Parachela</taxon>
        <taxon>Hypsibioidea</taxon>
        <taxon>Hypsibiidae</taxon>
        <taxon>Hypsibius</taxon>
    </lineage>
</organism>
<feature type="domain" description="ABC transmembrane type-1" evidence="43">
    <location>
        <begin position="285"/>
        <end position="574"/>
    </location>
</feature>
<comment type="catalytic activity">
    <reaction evidence="34">
        <text>coproporphyrinogen III(in) + ATP + H2O = coproporphyrinogen III(out) + ADP + phosphate + H(+)</text>
        <dbReference type="Rhea" id="RHEA:66680"/>
        <dbReference type="ChEBI" id="CHEBI:15377"/>
        <dbReference type="ChEBI" id="CHEBI:15378"/>
        <dbReference type="ChEBI" id="CHEBI:30616"/>
        <dbReference type="ChEBI" id="CHEBI:43474"/>
        <dbReference type="ChEBI" id="CHEBI:57309"/>
        <dbReference type="ChEBI" id="CHEBI:456216"/>
    </reaction>
    <physiologicalReaction direction="left-to-right" evidence="34">
        <dbReference type="Rhea" id="RHEA:66681"/>
    </physiologicalReaction>
</comment>
<evidence type="ECO:0000256" key="14">
    <source>
        <dbReference type="ARBA" id="ARBA00022525"/>
    </source>
</evidence>
<sequence length="888" mass="100801">MAASGHRPPQHITAVQTKLNKTHTYCPANETFLPVWTDAGFSPCFLETIFPSILCGLMLLFGALQLFIYYRRSKPFPRLIKPVNAGFRIQVALLVLLPLMILFRFAVQATVFEDREFAHYMIAYVSTYIPPLLMALVLVMLERNYELPSRAVHRHGVLLLGFWSMALVFESLSFASMYSPRWWWRMEKYDDRVELGLFICRFTGTLSVLAFGIWAPGRISTKDMKKWVLGELKSVDETGAVPLLKDGETFKKHDESTFSNFWGKVKVIAPYIWPRKNYKLQLYVILSLLILVAGRAGNLLIPVFYKYIVDSLTDSTEYRYDLILIYVGIRFLQGGGQGGVGLLNNIRQFMWISIQQYTTRELEVGLFGHLHSLSLRWHLSRKTGEILRVMDRGTGSVNQLLDFLVFQIVPTIADITVAIVYFVTAFNAWFGLIVFVTMALYLAGTIWVTEWRTKYRRTGNLLDNETRQKATDSLINYETVKYYNTENYEINRYKEAVMNYQKVEWLGSLTMCLLNLYQSVVTNAGFAAAVLLCAWMVVQQQGLKVGDYVLLGTYIVQLYGPLGMLANFYRMIQMSFVDMENMFDLLDQKEEVVDLPNAPALKSKGGEIEFRDVFFAYETARPILKGVSFKVPAGHTVALVGQTGSGKSTILRLLFRFYDVQSGQILFDGQDITKVKQSSLRQAIGVVPQDTVLFNASIRYNIRYGKITAEDLEVEDAARAADIHDRILSFPEKYETVVGERGLKLSGGEKQRVAIARTVLKNPVVVLLDEATSALDTQTERHIQASLAKLYANRTTLIVAHRLSTVIHADEILVLKDGEVEERGNHEALLAQRGLYYSMWEDQLKAPPKPKIPTNKLLVVDKDRTSINSRASSGADLTKLTKSTNDMM</sequence>
<evidence type="ECO:0000256" key="41">
    <source>
        <dbReference type="SAM" id="Phobius"/>
    </source>
</evidence>
<dbReference type="Gene3D" id="1.20.1560.10">
    <property type="entry name" value="ABC transporter type 1, transmembrane domain"/>
    <property type="match status" value="1"/>
</dbReference>
<evidence type="ECO:0000256" key="16">
    <source>
        <dbReference type="ARBA" id="ARBA00022741"/>
    </source>
</evidence>
<evidence type="ECO:0000259" key="42">
    <source>
        <dbReference type="PROSITE" id="PS50893"/>
    </source>
</evidence>
<evidence type="ECO:0000256" key="28">
    <source>
        <dbReference type="ARBA" id="ARBA00024320"/>
    </source>
</evidence>
<evidence type="ECO:0000256" key="40">
    <source>
        <dbReference type="ARBA" id="ARBA00049398"/>
    </source>
</evidence>
<comment type="subcellular location">
    <subcellularLocation>
        <location evidence="8">Cell membrane</location>
        <topology evidence="8">Multi-pass membrane protein</topology>
    </subcellularLocation>
    <subcellularLocation>
        <location evidence="1">Early endosome membrane</location>
    </subcellularLocation>
    <subcellularLocation>
        <location evidence="6">Endoplasmic reticulum membrane</location>
        <topology evidence="6">Multi-pass membrane protein</topology>
    </subcellularLocation>
    <subcellularLocation>
        <location evidence="3">Endosome membrane</location>
        <topology evidence="3">Multi-pass membrane protein</topology>
    </subcellularLocation>
    <subcellularLocation>
        <location evidence="2">Endosome</location>
        <location evidence="2">Multivesicular body membrane</location>
    </subcellularLocation>
    <subcellularLocation>
        <location evidence="9">Golgi apparatus membrane</location>
        <topology evidence="9">Multi-pass membrane protein</topology>
    </subcellularLocation>
    <subcellularLocation>
        <location evidence="5">Late endosome membrane</location>
    </subcellularLocation>
    <subcellularLocation>
        <location evidence="10">Lysosome membrane</location>
    </subcellularLocation>
    <subcellularLocation>
        <location evidence="28">Melanosome membrane</location>
    </subcellularLocation>
    <subcellularLocation>
        <location evidence="4">Mitochondrion outer membrane</location>
        <topology evidence="4">Multi-pass membrane protein</topology>
    </subcellularLocation>
    <subcellularLocation>
        <location evidence="7">Secreted</location>
        <location evidence="7">Extracellular exosome</location>
    </subcellularLocation>
</comment>
<keyword evidence="24" id="KW-0496">Mitochondrion</keyword>
<evidence type="ECO:0000256" key="18">
    <source>
        <dbReference type="ARBA" id="ARBA00022787"/>
    </source>
</evidence>
<dbReference type="GO" id="GO:0005524">
    <property type="term" value="F:ATP binding"/>
    <property type="evidence" value="ECO:0007669"/>
    <property type="project" value="UniProtKB-KW"/>
</dbReference>
<evidence type="ECO:0000256" key="32">
    <source>
        <dbReference type="ARBA" id="ARBA00031413"/>
    </source>
</evidence>
<feature type="transmembrane region" description="Helical" evidence="41">
    <location>
        <begin position="195"/>
        <end position="215"/>
    </location>
</feature>
<evidence type="ECO:0000256" key="1">
    <source>
        <dbReference type="ARBA" id="ARBA00004146"/>
    </source>
</evidence>
<feature type="transmembrane region" description="Helical" evidence="41">
    <location>
        <begin position="516"/>
        <end position="537"/>
    </location>
</feature>
<dbReference type="GO" id="GO:0005886">
    <property type="term" value="C:plasma membrane"/>
    <property type="evidence" value="ECO:0007669"/>
    <property type="project" value="UniProtKB-SubCell"/>
</dbReference>
<dbReference type="InterPro" id="IPR011527">
    <property type="entry name" value="ABC1_TM_dom"/>
</dbReference>
<dbReference type="InterPro" id="IPR003439">
    <property type="entry name" value="ABC_transporter-like_ATP-bd"/>
</dbReference>
<dbReference type="GO" id="GO:0032585">
    <property type="term" value="C:multivesicular body membrane"/>
    <property type="evidence" value="ECO:0007669"/>
    <property type="project" value="UniProtKB-SubCell"/>
</dbReference>
<dbReference type="EMBL" id="MTYJ01000249">
    <property type="protein sequence ID" value="OWA52060.1"/>
    <property type="molecule type" value="Genomic_DNA"/>
</dbReference>
<evidence type="ECO:0000256" key="26">
    <source>
        <dbReference type="ARBA" id="ARBA00023157"/>
    </source>
</evidence>
<comment type="catalytic activity">
    <reaction evidence="38">
        <text>uroporphyrin III(in) + ATP + H2O = uroporphyrin III(out) + ADP + phosphate + H(+)</text>
        <dbReference type="Rhea" id="RHEA:66776"/>
        <dbReference type="ChEBI" id="CHEBI:15377"/>
        <dbReference type="ChEBI" id="CHEBI:15378"/>
        <dbReference type="ChEBI" id="CHEBI:30616"/>
        <dbReference type="ChEBI" id="CHEBI:43474"/>
        <dbReference type="ChEBI" id="CHEBI:167479"/>
        <dbReference type="ChEBI" id="CHEBI:456216"/>
    </reaction>
    <physiologicalReaction direction="left-to-right" evidence="38">
        <dbReference type="Rhea" id="RHEA:66777"/>
    </physiologicalReaction>
</comment>
<keyword evidence="21" id="KW-1278">Translocase</keyword>
<dbReference type="SUPFAM" id="SSF52540">
    <property type="entry name" value="P-loop containing nucleoside triphosphate hydrolases"/>
    <property type="match status" value="1"/>
</dbReference>
<comment type="catalytic activity">
    <reaction evidence="33">
        <text>heme b(in) + ATP + H2O = heme b(out) + ADP + phosphate + H(+)</text>
        <dbReference type="Rhea" id="RHEA:19261"/>
        <dbReference type="ChEBI" id="CHEBI:15377"/>
        <dbReference type="ChEBI" id="CHEBI:15378"/>
        <dbReference type="ChEBI" id="CHEBI:30616"/>
        <dbReference type="ChEBI" id="CHEBI:43474"/>
        <dbReference type="ChEBI" id="CHEBI:60344"/>
        <dbReference type="ChEBI" id="CHEBI:456216"/>
        <dbReference type="EC" id="7.6.2.5"/>
    </reaction>
    <physiologicalReaction direction="left-to-right" evidence="33">
        <dbReference type="Rhea" id="RHEA:19262"/>
    </physiologicalReaction>
</comment>
<dbReference type="CDD" id="cd03253">
    <property type="entry name" value="ABCC_ATM1_transporter"/>
    <property type="match status" value="1"/>
</dbReference>
<keyword evidence="25 41" id="KW-0472">Membrane</keyword>
<evidence type="ECO:0000313" key="45">
    <source>
        <dbReference type="Proteomes" id="UP000192578"/>
    </source>
</evidence>
<evidence type="ECO:0000256" key="22">
    <source>
        <dbReference type="ARBA" id="ARBA00022989"/>
    </source>
</evidence>
<comment type="subunit">
    <text evidence="11">Homodimer.</text>
</comment>
<keyword evidence="17" id="KW-0967">Endosome</keyword>
<evidence type="ECO:0000256" key="36">
    <source>
        <dbReference type="ARBA" id="ARBA00048309"/>
    </source>
</evidence>
<dbReference type="PROSITE" id="PS50929">
    <property type="entry name" value="ABC_TM1F"/>
    <property type="match status" value="1"/>
</dbReference>
<feature type="transmembrane region" description="Helical" evidence="41">
    <location>
        <begin position="49"/>
        <end position="70"/>
    </location>
</feature>
<evidence type="ECO:0000256" key="39">
    <source>
        <dbReference type="ARBA" id="ARBA00048636"/>
    </source>
</evidence>
<keyword evidence="14" id="KW-0964">Secreted</keyword>
<dbReference type="AlphaFoldDB" id="A0A9X6NDT6"/>
<feature type="transmembrane region" description="Helical" evidence="41">
    <location>
        <begin position="323"/>
        <end position="343"/>
    </location>
</feature>
<evidence type="ECO:0000256" key="19">
    <source>
        <dbReference type="ARBA" id="ARBA00022824"/>
    </source>
</evidence>
<evidence type="ECO:0000256" key="3">
    <source>
        <dbReference type="ARBA" id="ARBA00004337"/>
    </source>
</evidence>
<dbReference type="InterPro" id="IPR032410">
    <property type="entry name" value="ABCB6_N"/>
</dbReference>
<comment type="catalytic activity">
    <reaction evidence="35">
        <text>uroporphyrin I(in) + ATP + H2O = uroporphyrin I(out) + ADP + phosphate + H(+)</text>
        <dbReference type="Rhea" id="RHEA:66772"/>
        <dbReference type="ChEBI" id="CHEBI:15377"/>
        <dbReference type="ChEBI" id="CHEBI:15378"/>
        <dbReference type="ChEBI" id="CHEBI:30616"/>
        <dbReference type="ChEBI" id="CHEBI:43474"/>
        <dbReference type="ChEBI" id="CHEBI:167480"/>
        <dbReference type="ChEBI" id="CHEBI:456216"/>
    </reaction>
    <physiologicalReaction direction="left-to-right" evidence="35">
        <dbReference type="Rhea" id="RHEA:66773"/>
    </physiologicalReaction>
</comment>
<comment type="similarity">
    <text evidence="29">Belongs to the ABC transporter superfamily. ABCB family. Heavy Metal importer (TC 3.A.1.210) subfamily.</text>
</comment>
<comment type="catalytic activity">
    <reaction evidence="40">
        <text>coproporphyrin I(in) + ATP + H2O = coproporphyrin I(out) + ADP + phosphate + H(+)</text>
        <dbReference type="Rhea" id="RHEA:66768"/>
        <dbReference type="ChEBI" id="CHEBI:15377"/>
        <dbReference type="ChEBI" id="CHEBI:15378"/>
        <dbReference type="ChEBI" id="CHEBI:30616"/>
        <dbReference type="ChEBI" id="CHEBI:43474"/>
        <dbReference type="ChEBI" id="CHEBI:167478"/>
        <dbReference type="ChEBI" id="CHEBI:456216"/>
    </reaction>
    <physiologicalReaction direction="left-to-right" evidence="40">
        <dbReference type="Rhea" id="RHEA:66769"/>
    </physiologicalReaction>
</comment>
<evidence type="ECO:0000256" key="2">
    <source>
        <dbReference type="ARBA" id="ARBA00004333"/>
    </source>
</evidence>
<evidence type="ECO:0000256" key="31">
    <source>
        <dbReference type="ARBA" id="ARBA00024439"/>
    </source>
</evidence>
<keyword evidence="20 44" id="KW-0067">ATP-binding</keyword>
<dbReference type="GO" id="GO:0015439">
    <property type="term" value="F:ABC-type heme transporter activity"/>
    <property type="evidence" value="ECO:0007669"/>
    <property type="project" value="UniProtKB-EC"/>
</dbReference>
<feature type="domain" description="ABC transporter" evidence="42">
    <location>
        <begin position="608"/>
        <end position="842"/>
    </location>
</feature>
<dbReference type="PANTHER" id="PTHR24221">
    <property type="entry name" value="ATP-BINDING CASSETTE SUB-FAMILY B"/>
    <property type="match status" value="1"/>
</dbReference>
<evidence type="ECO:0000256" key="15">
    <source>
        <dbReference type="ARBA" id="ARBA00022692"/>
    </source>
</evidence>
<evidence type="ECO:0000256" key="38">
    <source>
        <dbReference type="ARBA" id="ARBA00048510"/>
    </source>
</evidence>
<evidence type="ECO:0000256" key="6">
    <source>
        <dbReference type="ARBA" id="ARBA00004477"/>
    </source>
</evidence>
<name>A0A9X6NDT6_HYPEX</name>
<dbReference type="FunFam" id="3.40.50.300:FF:000186">
    <property type="entry name" value="ATP-binding cassette sub-family B member 7, mitochondrial"/>
    <property type="match status" value="1"/>
</dbReference>
<keyword evidence="18" id="KW-1000">Mitochondrion outer membrane</keyword>
<proteinExistence type="inferred from homology"/>
<dbReference type="GO" id="GO:0016887">
    <property type="term" value="F:ATP hydrolysis activity"/>
    <property type="evidence" value="ECO:0007669"/>
    <property type="project" value="InterPro"/>
</dbReference>
<gene>
    <name evidence="44" type="ORF">BV898_16523</name>
</gene>
<feature type="transmembrane region" description="Helical" evidence="41">
    <location>
        <begin position="549"/>
        <end position="569"/>
    </location>
</feature>
<dbReference type="InterPro" id="IPR036640">
    <property type="entry name" value="ABC1_TM_sf"/>
</dbReference>
<evidence type="ECO:0000256" key="30">
    <source>
        <dbReference type="ARBA" id="ARBA00024385"/>
    </source>
</evidence>
<dbReference type="EC" id="7.6.2.5" evidence="30"/>
<dbReference type="Proteomes" id="UP000192578">
    <property type="component" value="Unassembled WGS sequence"/>
</dbReference>
<evidence type="ECO:0000256" key="25">
    <source>
        <dbReference type="ARBA" id="ARBA00023136"/>
    </source>
</evidence>
<dbReference type="Gene3D" id="3.40.50.300">
    <property type="entry name" value="P-loop containing nucleotide triphosphate hydrolases"/>
    <property type="match status" value="1"/>
</dbReference>